<dbReference type="RefSeq" id="WP_022228397.1">
    <property type="nucleotide sequence ID" value="NZ_UGPP01000001.1"/>
</dbReference>
<dbReference type="GO" id="GO:0005829">
    <property type="term" value="C:cytosol"/>
    <property type="evidence" value="ECO:0007669"/>
    <property type="project" value="TreeGrafter"/>
</dbReference>
<keyword evidence="3 8" id="KW-0547">Nucleotide-binding</keyword>
<dbReference type="Gene3D" id="3.40.50.300">
    <property type="entry name" value="P-loop containing nucleotide triphosphate hydrolases"/>
    <property type="match status" value="1"/>
</dbReference>
<feature type="domain" description="Cytidylate kinase" evidence="9">
    <location>
        <begin position="6"/>
        <end position="220"/>
    </location>
</feature>
<evidence type="ECO:0000313" key="11">
    <source>
        <dbReference type="Proteomes" id="UP000255234"/>
    </source>
</evidence>
<evidence type="ECO:0000256" key="6">
    <source>
        <dbReference type="ARBA" id="ARBA00047615"/>
    </source>
</evidence>
<dbReference type="InterPro" id="IPR027417">
    <property type="entry name" value="P-loop_NTPase"/>
</dbReference>
<dbReference type="GO" id="GO:0036431">
    <property type="term" value="F:dCMP kinase activity"/>
    <property type="evidence" value="ECO:0007669"/>
    <property type="project" value="InterPro"/>
</dbReference>
<organism evidence="10 11">
    <name type="scientific">Megamonas hypermegale</name>
    <dbReference type="NCBI Taxonomy" id="158847"/>
    <lineage>
        <taxon>Bacteria</taxon>
        <taxon>Bacillati</taxon>
        <taxon>Bacillota</taxon>
        <taxon>Negativicutes</taxon>
        <taxon>Selenomonadales</taxon>
        <taxon>Selenomonadaceae</taxon>
        <taxon>Megamonas</taxon>
    </lineage>
</organism>
<dbReference type="PANTHER" id="PTHR21299:SF2">
    <property type="entry name" value="CYTIDYLATE KINASE"/>
    <property type="match status" value="1"/>
</dbReference>
<dbReference type="NCBIfam" id="TIGR00017">
    <property type="entry name" value="cmk"/>
    <property type="match status" value="1"/>
</dbReference>
<dbReference type="SUPFAM" id="SSF52540">
    <property type="entry name" value="P-loop containing nucleoside triphosphate hydrolases"/>
    <property type="match status" value="1"/>
</dbReference>
<reference evidence="10 11" key="1">
    <citation type="submission" date="2018-06" db="EMBL/GenBank/DDBJ databases">
        <authorList>
            <consortium name="Pathogen Informatics"/>
            <person name="Doyle S."/>
        </authorList>
    </citation>
    <scope>NUCLEOTIDE SEQUENCE [LARGE SCALE GENOMIC DNA]</scope>
    <source>
        <strain evidence="10 11">NCTC10571</strain>
    </source>
</reference>
<evidence type="ECO:0000256" key="1">
    <source>
        <dbReference type="ARBA" id="ARBA00009427"/>
    </source>
</evidence>
<dbReference type="PANTHER" id="PTHR21299">
    <property type="entry name" value="CYTIDYLATE KINASE/PANTOATE-BETA-ALANINE LIGASE"/>
    <property type="match status" value="1"/>
</dbReference>
<feature type="binding site" evidence="8">
    <location>
        <begin position="10"/>
        <end position="18"/>
    </location>
    <ligand>
        <name>ATP</name>
        <dbReference type="ChEBI" id="CHEBI:30616"/>
    </ligand>
</feature>
<sequence length="221" mass="24505">MKKSVIAIDGPAGAGKSTIAKMAAKKLNYIYIDTGAMYRGVAWLVLQKYQVPVNTAQVLSVIEDINIRLAYDDNGNMLIFVNEQDVSTAIRTPEVTALVSQVAAISEVRQKMVELQRKMAQDGSVLMDGRDIGTCVLPNADLKIYLTASADERANRRAKEMREKGYDVDVEEIKKDIIARDEADMQREVSPLKKADDAILLDTTKMTIDEVLQEIIRLANA</sequence>
<dbReference type="AlphaFoldDB" id="A0A378NTJ1"/>
<proteinExistence type="inferred from homology"/>
<comment type="similarity">
    <text evidence="1 8">Belongs to the cytidylate kinase family. Type 1 subfamily.</text>
</comment>
<evidence type="ECO:0000256" key="8">
    <source>
        <dbReference type="HAMAP-Rule" id="MF_00238"/>
    </source>
</evidence>
<evidence type="ECO:0000256" key="5">
    <source>
        <dbReference type="ARBA" id="ARBA00022840"/>
    </source>
</evidence>
<comment type="catalytic activity">
    <reaction evidence="6 8">
        <text>dCMP + ATP = dCDP + ADP</text>
        <dbReference type="Rhea" id="RHEA:25094"/>
        <dbReference type="ChEBI" id="CHEBI:30616"/>
        <dbReference type="ChEBI" id="CHEBI:57566"/>
        <dbReference type="ChEBI" id="CHEBI:58593"/>
        <dbReference type="ChEBI" id="CHEBI:456216"/>
        <dbReference type="EC" id="2.7.4.25"/>
    </reaction>
</comment>
<evidence type="ECO:0000256" key="7">
    <source>
        <dbReference type="ARBA" id="ARBA00048478"/>
    </source>
</evidence>
<dbReference type="InterPro" id="IPR011994">
    <property type="entry name" value="Cytidylate_kinase_dom"/>
</dbReference>
<evidence type="ECO:0000256" key="4">
    <source>
        <dbReference type="ARBA" id="ARBA00022777"/>
    </source>
</evidence>
<dbReference type="CDD" id="cd02020">
    <property type="entry name" value="CMPK"/>
    <property type="match status" value="1"/>
</dbReference>
<keyword evidence="8" id="KW-0963">Cytoplasm</keyword>
<comment type="subcellular location">
    <subcellularLocation>
        <location evidence="8">Cytoplasm</location>
    </subcellularLocation>
</comment>
<dbReference type="GO" id="GO:0005524">
    <property type="term" value="F:ATP binding"/>
    <property type="evidence" value="ECO:0007669"/>
    <property type="project" value="UniProtKB-UniRule"/>
</dbReference>
<name>A0A378NTJ1_9FIRM</name>
<dbReference type="HAMAP" id="MF_00238">
    <property type="entry name" value="Cytidyl_kinase_type1"/>
    <property type="match status" value="1"/>
</dbReference>
<keyword evidence="5 8" id="KW-0067">ATP-binding</keyword>
<dbReference type="Proteomes" id="UP000255234">
    <property type="component" value="Unassembled WGS sequence"/>
</dbReference>
<keyword evidence="2 8" id="KW-0808">Transferase</keyword>
<evidence type="ECO:0000313" key="10">
    <source>
        <dbReference type="EMBL" id="STY71680.1"/>
    </source>
</evidence>
<dbReference type="EC" id="2.7.4.25" evidence="8"/>
<dbReference type="GO" id="GO:0036430">
    <property type="term" value="F:CMP kinase activity"/>
    <property type="evidence" value="ECO:0007669"/>
    <property type="project" value="RHEA"/>
</dbReference>
<evidence type="ECO:0000256" key="2">
    <source>
        <dbReference type="ARBA" id="ARBA00022679"/>
    </source>
</evidence>
<comment type="catalytic activity">
    <reaction evidence="7 8">
        <text>CMP + ATP = CDP + ADP</text>
        <dbReference type="Rhea" id="RHEA:11600"/>
        <dbReference type="ChEBI" id="CHEBI:30616"/>
        <dbReference type="ChEBI" id="CHEBI:58069"/>
        <dbReference type="ChEBI" id="CHEBI:60377"/>
        <dbReference type="ChEBI" id="CHEBI:456216"/>
        <dbReference type="EC" id="2.7.4.25"/>
    </reaction>
</comment>
<evidence type="ECO:0000256" key="3">
    <source>
        <dbReference type="ARBA" id="ARBA00022741"/>
    </source>
</evidence>
<dbReference type="GO" id="GO:0015949">
    <property type="term" value="P:nucleobase-containing small molecule interconversion"/>
    <property type="evidence" value="ECO:0007669"/>
    <property type="project" value="TreeGrafter"/>
</dbReference>
<evidence type="ECO:0000259" key="9">
    <source>
        <dbReference type="Pfam" id="PF02224"/>
    </source>
</evidence>
<gene>
    <name evidence="8 10" type="primary">cmk</name>
    <name evidence="10" type="ORF">NCTC10571_01842</name>
</gene>
<dbReference type="GO" id="GO:0006220">
    <property type="term" value="P:pyrimidine nucleotide metabolic process"/>
    <property type="evidence" value="ECO:0007669"/>
    <property type="project" value="UniProtKB-UniRule"/>
</dbReference>
<accession>A0A378NTJ1</accession>
<dbReference type="InterPro" id="IPR003136">
    <property type="entry name" value="Cytidylate_kin"/>
</dbReference>
<dbReference type="Pfam" id="PF02224">
    <property type="entry name" value="Cytidylate_kin"/>
    <property type="match status" value="1"/>
</dbReference>
<protein>
    <recommendedName>
        <fullName evidence="8">Cytidylate kinase</fullName>
        <shortName evidence="8">CK</shortName>
        <ecNumber evidence="8">2.7.4.25</ecNumber>
    </recommendedName>
    <alternativeName>
        <fullName evidence="8">Cytidine monophosphate kinase</fullName>
        <shortName evidence="8">CMP kinase</shortName>
    </alternativeName>
</protein>
<dbReference type="EMBL" id="UGPP01000001">
    <property type="protein sequence ID" value="STY71680.1"/>
    <property type="molecule type" value="Genomic_DNA"/>
</dbReference>
<keyword evidence="4 8" id="KW-0418">Kinase</keyword>